<accession>A0A139AG24</accession>
<proteinExistence type="predicted"/>
<evidence type="ECO:0000313" key="2">
    <source>
        <dbReference type="Proteomes" id="UP000070544"/>
    </source>
</evidence>
<dbReference type="EMBL" id="KQ965760">
    <property type="protein sequence ID" value="KXS15649.1"/>
    <property type="molecule type" value="Genomic_DNA"/>
</dbReference>
<sequence>MACLPGNPAPCYRVPRVYLTRQSSYRSDTSLFRKAGTVPPDTSLDDLKLYFRWRLVYRCSDSLGPTLREPAASFDRVLQGRTGMQENLPLVPTRS</sequence>
<gene>
    <name evidence="1" type="ORF">M427DRAFT_56489</name>
</gene>
<reference evidence="1 2" key="1">
    <citation type="journal article" date="2015" name="Genome Biol. Evol.">
        <title>Phylogenomic analyses indicate that early fungi evolved digesting cell walls of algal ancestors of land plants.</title>
        <authorList>
            <person name="Chang Y."/>
            <person name="Wang S."/>
            <person name="Sekimoto S."/>
            <person name="Aerts A.L."/>
            <person name="Choi C."/>
            <person name="Clum A."/>
            <person name="LaButti K.M."/>
            <person name="Lindquist E.A."/>
            <person name="Yee Ngan C."/>
            <person name="Ohm R.A."/>
            <person name="Salamov A.A."/>
            <person name="Grigoriev I.V."/>
            <person name="Spatafora J.W."/>
            <person name="Berbee M.L."/>
        </authorList>
    </citation>
    <scope>NUCLEOTIDE SEQUENCE [LARGE SCALE GENOMIC DNA]</scope>
    <source>
        <strain evidence="1 2">JEL478</strain>
    </source>
</reference>
<dbReference type="InterPro" id="IPR042089">
    <property type="entry name" value="Peptidase_M13_dom_2"/>
</dbReference>
<evidence type="ECO:0000313" key="1">
    <source>
        <dbReference type="EMBL" id="KXS15649.1"/>
    </source>
</evidence>
<keyword evidence="2" id="KW-1185">Reference proteome</keyword>
<dbReference type="AlphaFoldDB" id="A0A139AG24"/>
<dbReference type="Gene3D" id="1.10.1380.10">
    <property type="entry name" value="Neutral endopeptidase , domain2"/>
    <property type="match status" value="1"/>
</dbReference>
<organism evidence="1 2">
    <name type="scientific">Gonapodya prolifera (strain JEL478)</name>
    <name type="common">Monoblepharis prolifera</name>
    <dbReference type="NCBI Taxonomy" id="1344416"/>
    <lineage>
        <taxon>Eukaryota</taxon>
        <taxon>Fungi</taxon>
        <taxon>Fungi incertae sedis</taxon>
        <taxon>Chytridiomycota</taxon>
        <taxon>Chytridiomycota incertae sedis</taxon>
        <taxon>Monoblepharidomycetes</taxon>
        <taxon>Monoblepharidales</taxon>
        <taxon>Gonapodyaceae</taxon>
        <taxon>Gonapodya</taxon>
    </lineage>
</organism>
<name>A0A139AG24_GONPJ</name>
<protein>
    <submittedName>
        <fullName evidence="1">Uncharacterized protein</fullName>
    </submittedName>
</protein>
<dbReference type="OrthoDB" id="6475849at2759"/>
<dbReference type="Proteomes" id="UP000070544">
    <property type="component" value="Unassembled WGS sequence"/>
</dbReference>